<accession>A0AA36UHI9</accession>
<name>A0AA36UHI9_9NEIS</name>
<dbReference type="AlphaFoldDB" id="A0AA36UHI9"/>
<dbReference type="EMBL" id="AFQE01000112">
    <property type="protein sequence ID" value="EGQ75795.1"/>
    <property type="molecule type" value="Genomic_DNA"/>
</dbReference>
<gene>
    <name evidence="1" type="ORF">HMPREF9418_2284</name>
    <name evidence="2" type="ORF">MON40_00055</name>
</gene>
<evidence type="ECO:0000313" key="4">
    <source>
        <dbReference type="Proteomes" id="UP000829455"/>
    </source>
</evidence>
<dbReference type="Proteomes" id="UP000829455">
    <property type="component" value="Chromosome"/>
</dbReference>
<evidence type="ECO:0000313" key="3">
    <source>
        <dbReference type="Proteomes" id="UP000004982"/>
    </source>
</evidence>
<reference evidence="2 4" key="2">
    <citation type="submission" date="2022-03" db="EMBL/GenBank/DDBJ databases">
        <title>Genome sequencing of Neisseria macacae.</title>
        <authorList>
            <person name="Baek M.-G."/>
        </authorList>
    </citation>
    <scope>NUCLEOTIDE SEQUENCE [LARGE SCALE GENOMIC DNA]</scope>
    <source>
        <strain evidence="2 4">ATCC 33926</strain>
    </source>
</reference>
<organism evidence="1 3">
    <name type="scientific">Neisseria macacae ATCC 33926</name>
    <dbReference type="NCBI Taxonomy" id="997348"/>
    <lineage>
        <taxon>Bacteria</taxon>
        <taxon>Pseudomonadati</taxon>
        <taxon>Pseudomonadota</taxon>
        <taxon>Betaproteobacteria</taxon>
        <taxon>Neisseriales</taxon>
        <taxon>Neisseriaceae</taxon>
        <taxon>Neisseria</taxon>
    </lineage>
</organism>
<keyword evidence="4" id="KW-1185">Reference proteome</keyword>
<proteinExistence type="predicted"/>
<reference evidence="1 3" key="1">
    <citation type="submission" date="2011-05" db="EMBL/GenBank/DDBJ databases">
        <authorList>
            <person name="Muzny D."/>
            <person name="Qin X."/>
            <person name="Deng J."/>
            <person name="Jiang H."/>
            <person name="Liu Y."/>
            <person name="Qu J."/>
            <person name="Song X.-Z."/>
            <person name="Zhang L."/>
            <person name="Thornton R."/>
            <person name="Coyle M."/>
            <person name="Francisco L."/>
            <person name="Jackson L."/>
            <person name="Javaid M."/>
            <person name="Korchina V."/>
            <person name="Kovar C."/>
            <person name="Mata R."/>
            <person name="Mathew T."/>
            <person name="Ngo R."/>
            <person name="Nguyen L."/>
            <person name="Nguyen N."/>
            <person name="Okwuonu G."/>
            <person name="Ongeri F."/>
            <person name="Pham C."/>
            <person name="Simmons D."/>
            <person name="Wilczek-Boney K."/>
            <person name="Hale W."/>
            <person name="Jakkamsetti A."/>
            <person name="Pham P."/>
            <person name="Ruth R."/>
            <person name="San Lucas F."/>
            <person name="Warren J."/>
            <person name="Zhang J."/>
            <person name="Zhao Z."/>
            <person name="Zhou C."/>
            <person name="Zhu D."/>
            <person name="Lee S."/>
            <person name="Bess C."/>
            <person name="Blankenburg K."/>
            <person name="Forbes L."/>
            <person name="Fu Q."/>
            <person name="Gubbala S."/>
            <person name="Hirani K."/>
            <person name="Jayaseelan J.C."/>
            <person name="Lara F."/>
            <person name="Munidasa M."/>
            <person name="Palculict T."/>
            <person name="Patil S."/>
            <person name="Pu L.-L."/>
            <person name="Saada N."/>
            <person name="Tang L."/>
            <person name="Weissenberger G."/>
            <person name="Zhu Y."/>
            <person name="Hemphill L."/>
            <person name="Shang Y."/>
            <person name="Youmans B."/>
            <person name="Ayvaz T."/>
            <person name="Ross M."/>
            <person name="Santibanez J."/>
            <person name="Aqrawi P."/>
            <person name="Gross S."/>
            <person name="Joshi V."/>
            <person name="Fowler G."/>
            <person name="Nazareth L."/>
            <person name="Reid J."/>
            <person name="Worley K."/>
            <person name="Petrosino J."/>
            <person name="Highlander S."/>
            <person name="Gibbs R."/>
        </authorList>
    </citation>
    <scope>NUCLEOTIDE SEQUENCE [LARGE SCALE GENOMIC DNA]</scope>
    <source>
        <strain evidence="1 3">ATCC 33926</strain>
    </source>
</reference>
<dbReference type="Proteomes" id="UP000004982">
    <property type="component" value="Unassembled WGS sequence"/>
</dbReference>
<evidence type="ECO:0000313" key="1">
    <source>
        <dbReference type="EMBL" id="EGQ75795.1"/>
    </source>
</evidence>
<protein>
    <submittedName>
        <fullName evidence="1">Uncharacterized protein</fullName>
    </submittedName>
</protein>
<dbReference type="RefSeq" id="WP_003779502.1">
    <property type="nucleotide sequence ID" value="NZ_CP094241.1"/>
</dbReference>
<dbReference type="EMBL" id="CP094241">
    <property type="protein sequence ID" value="UNV84970.1"/>
    <property type="molecule type" value="Genomic_DNA"/>
</dbReference>
<evidence type="ECO:0000313" key="2">
    <source>
        <dbReference type="EMBL" id="UNV84970.1"/>
    </source>
</evidence>
<sequence length="106" mass="12070">MSVKAIYEKLTKLPTIIGLDNEVLLIEELQKSEIEDIRQNLDNFLSILSDLQISHQSDGIFGVTPENKHIFFGFVFWLQSVQNKIGMDISRYADGFDTDFSGDLTI</sequence>